<dbReference type="GeneID" id="41712174"/>
<dbReference type="InterPro" id="IPR013563">
    <property type="entry name" value="Oligopep_ABC_C"/>
</dbReference>
<dbReference type="EMBL" id="CP023154">
    <property type="protein sequence ID" value="QEK78094.1"/>
    <property type="molecule type" value="Genomic_DNA"/>
</dbReference>
<evidence type="ECO:0000259" key="4">
    <source>
        <dbReference type="PROSITE" id="PS50893"/>
    </source>
</evidence>
<evidence type="ECO:0000313" key="6">
    <source>
        <dbReference type="Proteomes" id="UP000324354"/>
    </source>
</evidence>
<dbReference type="AlphaFoldDB" id="A0A5C0XQI2"/>
<reference evidence="5 6" key="1">
    <citation type="submission" date="2017-08" db="EMBL/GenBank/DDBJ databases">
        <title>Resequencing and Reannotation of the genome of Pyrococcus furiosus type strain DSM3638.</title>
        <authorList>
            <person name="Reichelt R.M."/>
            <person name="Bunk B."/>
        </authorList>
    </citation>
    <scope>NUCLEOTIDE SEQUENCE [LARGE SCALE GENOMIC DNA]</scope>
    <source>
        <strain evidence="5 6">DSM 3638</strain>
    </source>
</reference>
<dbReference type="PANTHER" id="PTHR43067">
    <property type="entry name" value="OLIGOPEPTIDE/DIPEPTIDE ABC TRANSPORTER, ATPASE SUBUNIT"/>
    <property type="match status" value="1"/>
</dbReference>
<dbReference type="InterPro" id="IPR003439">
    <property type="entry name" value="ABC_transporter-like_ATP-bd"/>
</dbReference>
<evidence type="ECO:0000256" key="3">
    <source>
        <dbReference type="ARBA" id="ARBA00022840"/>
    </source>
</evidence>
<name>A0A5C0XQI2_PYRFU</name>
<feature type="domain" description="ABC transporter" evidence="4">
    <location>
        <begin position="6"/>
        <end position="252"/>
    </location>
</feature>
<accession>A0A5C0XQI2</accession>
<dbReference type="GO" id="GO:0016887">
    <property type="term" value="F:ATP hydrolysis activity"/>
    <property type="evidence" value="ECO:0007669"/>
    <property type="project" value="InterPro"/>
</dbReference>
<gene>
    <name evidence="5" type="ORF">PFDSM3638_01855</name>
</gene>
<dbReference type="PROSITE" id="PS00211">
    <property type="entry name" value="ABC_TRANSPORTER_1"/>
    <property type="match status" value="1"/>
</dbReference>
<keyword evidence="1" id="KW-0813">Transport</keyword>
<dbReference type="InterPro" id="IPR003593">
    <property type="entry name" value="AAA+_ATPase"/>
</dbReference>
<keyword evidence="2" id="KW-0547">Nucleotide-binding</keyword>
<dbReference type="Pfam" id="PF08352">
    <property type="entry name" value="oligo_HPY"/>
    <property type="match status" value="1"/>
</dbReference>
<dbReference type="InterPro" id="IPR027417">
    <property type="entry name" value="P-loop_NTPase"/>
</dbReference>
<dbReference type="Gene3D" id="3.40.50.300">
    <property type="entry name" value="P-loop containing nucleotide triphosphate hydrolases"/>
    <property type="match status" value="1"/>
</dbReference>
<evidence type="ECO:0000256" key="2">
    <source>
        <dbReference type="ARBA" id="ARBA00022741"/>
    </source>
</evidence>
<evidence type="ECO:0000313" key="5">
    <source>
        <dbReference type="EMBL" id="QEK78094.1"/>
    </source>
</evidence>
<dbReference type="PANTHER" id="PTHR43067:SF3">
    <property type="entry name" value="MALTOSE ABC TRANSPORTER, ATP-BINDING PROTEIN"/>
    <property type="match status" value="1"/>
</dbReference>
<proteinExistence type="predicted"/>
<dbReference type="GO" id="GO:0015833">
    <property type="term" value="P:peptide transport"/>
    <property type="evidence" value="ECO:0007669"/>
    <property type="project" value="InterPro"/>
</dbReference>
<sequence>MIVLEVRNLRIYYSTPVGFVKAVDGVSFEVKKGEVFGIAGESGCGKSTLVHSLILRKPPMTHKGGKAIFKGKDLMKLSREEARKIQYKELSIIPQYAMNALNPTKKIKDIVWDLAREHGMQDREEVEKLLKERLSMVKLSPKVAEMYPVELSGGMRQRATMVVSTLLNPDLLIADEITSALDVTTQRVVIELLHYFMQEGIVKSIIFVTHDLALLKQIADRVMVMYAGKVVEIGPMEEVLESPAHPYTQMLLDSLPRMGVHYKRQKLHGIPGYPISLLNPPQGCRFYTRCPYAMEHCPKIEPKLVQVSKEHYAACHLLGGEGSA</sequence>
<dbReference type="GeneID" id="13302181"/>
<dbReference type="FunFam" id="3.40.50.300:FF:000016">
    <property type="entry name" value="Oligopeptide ABC transporter ATP-binding component"/>
    <property type="match status" value="1"/>
</dbReference>
<dbReference type="PROSITE" id="PS50893">
    <property type="entry name" value="ABC_TRANSPORTER_2"/>
    <property type="match status" value="1"/>
</dbReference>
<dbReference type="SUPFAM" id="SSF52540">
    <property type="entry name" value="P-loop containing nucleoside triphosphate hydrolases"/>
    <property type="match status" value="1"/>
</dbReference>
<protein>
    <submittedName>
        <fullName evidence="5">ABC transporter ATP-binding protein</fullName>
    </submittedName>
</protein>
<dbReference type="InterPro" id="IPR017871">
    <property type="entry name" value="ABC_transporter-like_CS"/>
</dbReference>
<dbReference type="RefSeq" id="WP_014835125.1">
    <property type="nucleotide sequence ID" value="NZ_CP023154.1"/>
</dbReference>
<dbReference type="NCBIfam" id="TIGR01727">
    <property type="entry name" value="oligo_HPY"/>
    <property type="match status" value="1"/>
</dbReference>
<dbReference type="SMART" id="SM00382">
    <property type="entry name" value="AAA"/>
    <property type="match status" value="1"/>
</dbReference>
<dbReference type="Pfam" id="PF00005">
    <property type="entry name" value="ABC_tran"/>
    <property type="match status" value="1"/>
</dbReference>
<organism evidence="5 6">
    <name type="scientific">Pyrococcus furiosus (strain ATCC 43587 / DSM 3638 / JCM 8422 / Vc1)</name>
    <dbReference type="NCBI Taxonomy" id="186497"/>
    <lineage>
        <taxon>Archaea</taxon>
        <taxon>Methanobacteriati</taxon>
        <taxon>Methanobacteriota</taxon>
        <taxon>Thermococci</taxon>
        <taxon>Thermococcales</taxon>
        <taxon>Thermococcaceae</taxon>
        <taxon>Pyrococcus</taxon>
    </lineage>
</organism>
<evidence type="ECO:0000256" key="1">
    <source>
        <dbReference type="ARBA" id="ARBA00022448"/>
    </source>
</evidence>
<dbReference type="GO" id="GO:0005524">
    <property type="term" value="F:ATP binding"/>
    <property type="evidence" value="ECO:0007669"/>
    <property type="project" value="UniProtKB-KW"/>
</dbReference>
<dbReference type="CDD" id="cd03257">
    <property type="entry name" value="ABC_NikE_OppD_transporters"/>
    <property type="match status" value="1"/>
</dbReference>
<keyword evidence="3 5" id="KW-0067">ATP-binding</keyword>
<dbReference type="Proteomes" id="UP000324354">
    <property type="component" value="Chromosome"/>
</dbReference>